<dbReference type="InterPro" id="IPR020841">
    <property type="entry name" value="PKS_Beta-ketoAc_synthase_dom"/>
</dbReference>
<dbReference type="PANTHER" id="PTHR43775">
    <property type="entry name" value="FATTY ACID SYNTHASE"/>
    <property type="match status" value="1"/>
</dbReference>
<reference evidence="6 7" key="1">
    <citation type="submission" date="2023-01" db="EMBL/GenBank/DDBJ databases">
        <title>Analysis of 21 Apiospora genomes using comparative genomics revels a genus with tremendous synthesis potential of carbohydrate active enzymes and secondary metabolites.</title>
        <authorList>
            <person name="Sorensen T."/>
        </authorList>
    </citation>
    <scope>NUCLEOTIDE SEQUENCE [LARGE SCALE GENOMIC DNA]</scope>
    <source>
        <strain evidence="6 7">CBS 135458</strain>
    </source>
</reference>
<evidence type="ECO:0000259" key="5">
    <source>
        <dbReference type="PROSITE" id="PS52004"/>
    </source>
</evidence>
<evidence type="ECO:0000256" key="1">
    <source>
        <dbReference type="ARBA" id="ARBA00022450"/>
    </source>
</evidence>
<protein>
    <recommendedName>
        <fullName evidence="5">Ketosynthase family 3 (KS3) domain-containing protein</fullName>
    </recommendedName>
</protein>
<evidence type="ECO:0000313" key="6">
    <source>
        <dbReference type="EMBL" id="KAK8064344.1"/>
    </source>
</evidence>
<evidence type="ECO:0000256" key="3">
    <source>
        <dbReference type="ARBA" id="ARBA00022679"/>
    </source>
</evidence>
<name>A0ABR1UZI3_9PEZI</name>
<dbReference type="GeneID" id="92091454"/>
<dbReference type="SMART" id="SM00825">
    <property type="entry name" value="PKS_KS"/>
    <property type="match status" value="1"/>
</dbReference>
<gene>
    <name evidence="6" type="ORF">PG994_006982</name>
</gene>
<organism evidence="6 7">
    <name type="scientific">Apiospora phragmitis</name>
    <dbReference type="NCBI Taxonomy" id="2905665"/>
    <lineage>
        <taxon>Eukaryota</taxon>
        <taxon>Fungi</taxon>
        <taxon>Dikarya</taxon>
        <taxon>Ascomycota</taxon>
        <taxon>Pezizomycotina</taxon>
        <taxon>Sordariomycetes</taxon>
        <taxon>Xylariomycetidae</taxon>
        <taxon>Amphisphaeriales</taxon>
        <taxon>Apiosporaceae</taxon>
        <taxon>Apiospora</taxon>
    </lineage>
</organism>
<dbReference type="InterPro" id="IPR014030">
    <property type="entry name" value="Ketoacyl_synth_N"/>
</dbReference>
<dbReference type="PROSITE" id="PS00606">
    <property type="entry name" value="KS3_1"/>
    <property type="match status" value="1"/>
</dbReference>
<keyword evidence="2" id="KW-0597">Phosphoprotein</keyword>
<dbReference type="Gene3D" id="3.40.47.10">
    <property type="match status" value="2"/>
</dbReference>
<dbReference type="PANTHER" id="PTHR43775:SF29">
    <property type="entry name" value="ASPERFURANONE POLYKETIDE SYNTHASE AFOG-RELATED"/>
    <property type="match status" value="1"/>
</dbReference>
<evidence type="ECO:0000256" key="4">
    <source>
        <dbReference type="ARBA" id="ARBA00023002"/>
    </source>
</evidence>
<evidence type="ECO:0000256" key="2">
    <source>
        <dbReference type="ARBA" id="ARBA00022553"/>
    </source>
</evidence>
<dbReference type="InterPro" id="IPR016039">
    <property type="entry name" value="Thiolase-like"/>
</dbReference>
<keyword evidence="4" id="KW-0560">Oxidoreductase</keyword>
<dbReference type="RefSeq" id="XP_066715333.1">
    <property type="nucleotide sequence ID" value="XM_066858391.1"/>
</dbReference>
<dbReference type="Pfam" id="PF00109">
    <property type="entry name" value="ketoacyl-synt"/>
    <property type="match status" value="1"/>
</dbReference>
<keyword evidence="1" id="KW-0596">Phosphopantetheine</keyword>
<dbReference type="EMBL" id="JAQQWL010000007">
    <property type="protein sequence ID" value="KAK8064344.1"/>
    <property type="molecule type" value="Genomic_DNA"/>
</dbReference>
<feature type="domain" description="Ketosynthase family 3 (KS3)" evidence="5">
    <location>
        <begin position="1"/>
        <end position="262"/>
    </location>
</feature>
<dbReference type="PROSITE" id="PS52004">
    <property type="entry name" value="KS3_2"/>
    <property type="match status" value="1"/>
</dbReference>
<dbReference type="InterPro" id="IPR018201">
    <property type="entry name" value="Ketoacyl_synth_AS"/>
</dbReference>
<comment type="caution">
    <text evidence="6">The sequence shown here is derived from an EMBL/GenBank/DDBJ whole genome shotgun (WGS) entry which is preliminary data.</text>
</comment>
<dbReference type="InterPro" id="IPR050091">
    <property type="entry name" value="PKS_NRPS_Biosynth_Enz"/>
</dbReference>
<accession>A0ABR1UZI3</accession>
<proteinExistence type="predicted"/>
<dbReference type="SUPFAM" id="SSF53901">
    <property type="entry name" value="Thiolase-like"/>
    <property type="match status" value="1"/>
</dbReference>
<sequence>MLEDSRCAASKYPADRFNVEAFWNPDSKKLNFVNSQEAHFLGSDIKNFDAGLFSVPPNEASSMDPQQRSMMETAFHVLESAANRICWFYDVRGESTYLDTACSTSLPDMHLACQGLAAGNPDVAVVGGSNVILNPEVSCYKFRAHTRIVRRRCPRQRVACHKETEPHAFECMKASQRRWQNMTSPNCLESGLVWSSLRGWWLSSESFRQDGPIVSEARWDTLLKESISMGTDLVFRQLPSLECYGVHSHDASRAKWEFGPPS</sequence>
<keyword evidence="3" id="KW-0808">Transferase</keyword>
<evidence type="ECO:0000313" key="7">
    <source>
        <dbReference type="Proteomes" id="UP001480595"/>
    </source>
</evidence>
<keyword evidence="7" id="KW-1185">Reference proteome</keyword>
<dbReference type="Proteomes" id="UP001480595">
    <property type="component" value="Unassembled WGS sequence"/>
</dbReference>